<name>A0ACC2WPI0_9TREE</name>
<evidence type="ECO:0000313" key="2">
    <source>
        <dbReference type="Proteomes" id="UP001241377"/>
    </source>
</evidence>
<dbReference type="EMBL" id="JASBWR010000002">
    <property type="protein sequence ID" value="KAJ9113346.1"/>
    <property type="molecule type" value="Genomic_DNA"/>
</dbReference>
<sequence length="837" mass="96739">MSTNQRRKRRSYSCGPCKKLKLKCDLQIPCRSCERSRRADKCLEDPPQPPSEEELERIANRRRKKTQWKQRNSAISETEVSIVIDTSHPPMETSSPLHSKYVPPQSLHTTHNSAWQPEAAPSAPSAPPAPSAPAPPAPAPPAPTPFYTAFPLPGVSPPPFPFPGSIPLGVVPILPSQYSNGSTHINEHLDPPIKQEPDLETPNINHIDRQISIQFKDQVPETIYHQQLAQLQYPQPIAPPPFEACTPRGPSQIDIEEHEDRQTLIALLEEETAQFRAKFAYSNEFFNQLYLNHRQASKDFVEAVLPTARAIVMFVDFLRDISINNDAEFYTNVDTLRMVSLGISIMINGLLYINDSPELVSSKAEVLVEWNSLLLSIHAKLRKNLKLTDALYNITWVLVRHVYLLANKDYDALCELQQDIVVFLYENKDFADLVRERDENMVYPDTTEFHIIGRLWLLFRLVELEVPRIQRWQVSDSFKLLLTSIVPHKEAAEAIFRYPYSYVINQEFIMKLASYYYKRTRKAKTIIDLIRSYHLLYTDAYMMLNEELNDLDSRLAANNYVEQPGDGALVIKNQLTLSFFVRWLSFIRMETRYFPSLRYASYLTSQINLFDLALRFDNQLQATSDGTRTFFEGLMNGSLYYIRIFYHCLVCHGMLLLVLVNFLPAEHLGIDISITAIDYQWVFDECYTSYNEITLRLWKALKQCPLHLGCTSEFQTTWQVITTIRSLVDELLQAPRDSFTQLVTYIDESMDNTEVWQHLHRAFFGSELVFVEYVEKLWDLFEYIENNATKSIPITRLLEFSQQLLENNHGRSRGIPLTPEIVDSFVEQHSRPSYETE</sequence>
<organism evidence="1 2">
    <name type="scientific">Naganishia cerealis</name>
    <dbReference type="NCBI Taxonomy" id="610337"/>
    <lineage>
        <taxon>Eukaryota</taxon>
        <taxon>Fungi</taxon>
        <taxon>Dikarya</taxon>
        <taxon>Basidiomycota</taxon>
        <taxon>Agaricomycotina</taxon>
        <taxon>Tremellomycetes</taxon>
        <taxon>Filobasidiales</taxon>
        <taxon>Filobasidiaceae</taxon>
        <taxon>Naganishia</taxon>
    </lineage>
</organism>
<comment type="caution">
    <text evidence="1">The sequence shown here is derived from an EMBL/GenBank/DDBJ whole genome shotgun (WGS) entry which is preliminary data.</text>
</comment>
<protein>
    <submittedName>
        <fullName evidence="1">Uncharacterized protein</fullName>
    </submittedName>
</protein>
<dbReference type="Proteomes" id="UP001241377">
    <property type="component" value="Unassembled WGS sequence"/>
</dbReference>
<evidence type="ECO:0000313" key="1">
    <source>
        <dbReference type="EMBL" id="KAJ9113346.1"/>
    </source>
</evidence>
<reference evidence="1" key="1">
    <citation type="submission" date="2023-04" db="EMBL/GenBank/DDBJ databases">
        <title>Draft Genome sequencing of Naganishia species isolated from polar environments using Oxford Nanopore Technology.</title>
        <authorList>
            <person name="Leo P."/>
            <person name="Venkateswaran K."/>
        </authorList>
    </citation>
    <scope>NUCLEOTIDE SEQUENCE</scope>
    <source>
        <strain evidence="1">MNA-CCFEE 5261</strain>
    </source>
</reference>
<gene>
    <name evidence="1" type="ORF">QFC19_000265</name>
</gene>
<proteinExistence type="predicted"/>
<accession>A0ACC2WPI0</accession>
<keyword evidence="2" id="KW-1185">Reference proteome</keyword>